<accession>A0A449BUQ5</accession>
<dbReference type="EMBL" id="LR215067">
    <property type="protein sequence ID" value="VEV57174.1"/>
    <property type="molecule type" value="Genomic_DNA"/>
</dbReference>
<protein>
    <recommendedName>
        <fullName evidence="4">Transmembrane protein</fullName>
    </recommendedName>
</protein>
<reference evidence="2 3" key="1">
    <citation type="submission" date="2019-01" db="EMBL/GenBank/DDBJ databases">
        <authorList>
            <person name="Ramaprasad A."/>
        </authorList>
    </citation>
    <scope>NUCLEOTIDE SEQUENCE [LARGE SCALE GENOMIC DNA]</scope>
</reference>
<sequence>MYLNYMTNMPDDFLENMEINKKDNKFPYCVVFTYLPFISTFIPVIGHIGICTSKGIIHDFSGSYTISVDNMGFSDPMKYWKLDKNKLPLSITDAFYDDAIIKADNEFSKRPHNLFRNNCHHHVATVLNNINYKGKSDWTPFQVFLHLTIYGRFISWIDVLVIYGPFVSMLLLVIFLFFINYIFQIN</sequence>
<gene>
    <name evidence="2" type="ORF">PVVCY_1100540</name>
</gene>
<evidence type="ECO:0000313" key="2">
    <source>
        <dbReference type="EMBL" id="VEV57174.1"/>
    </source>
</evidence>
<dbReference type="RefSeq" id="XP_008624542.2">
    <property type="nucleotide sequence ID" value="XM_008626320.2"/>
</dbReference>
<evidence type="ECO:0008006" key="4">
    <source>
        <dbReference type="Google" id="ProtNLM"/>
    </source>
</evidence>
<dbReference type="PANTHER" id="PTHR20921:SF0">
    <property type="entry name" value="TRANSMEMBRANE PROTEIN 222"/>
    <property type="match status" value="1"/>
</dbReference>
<evidence type="ECO:0000313" key="3">
    <source>
        <dbReference type="Proteomes" id="UP000290582"/>
    </source>
</evidence>
<dbReference type="Proteomes" id="UP000290582">
    <property type="component" value="Chromosome PVVCY_11"/>
</dbReference>
<keyword evidence="1" id="KW-0472">Membrane</keyword>
<feature type="transmembrane region" description="Helical" evidence="1">
    <location>
        <begin position="160"/>
        <end position="183"/>
    </location>
</feature>
<evidence type="ECO:0000256" key="1">
    <source>
        <dbReference type="SAM" id="Phobius"/>
    </source>
</evidence>
<dbReference type="InterPro" id="IPR008496">
    <property type="entry name" value="TMEM222/RTE1"/>
</dbReference>
<dbReference type="AlphaFoldDB" id="A0A449BUQ5"/>
<dbReference type="OrthoDB" id="267284at2759"/>
<proteinExistence type="predicted"/>
<dbReference type="Pfam" id="PF05608">
    <property type="entry name" value="RTE1"/>
    <property type="match status" value="1"/>
</dbReference>
<dbReference type="VEuPathDB" id="PlasmoDB:PVVCY_1100540"/>
<dbReference type="PANTHER" id="PTHR20921">
    <property type="entry name" value="TRANSMEMBRANE PROTEIN 222"/>
    <property type="match status" value="1"/>
</dbReference>
<organism evidence="2 3">
    <name type="scientific">Plasmodium vinckei vinckei</name>
    <dbReference type="NCBI Taxonomy" id="54757"/>
    <lineage>
        <taxon>Eukaryota</taxon>
        <taxon>Sar</taxon>
        <taxon>Alveolata</taxon>
        <taxon>Apicomplexa</taxon>
        <taxon>Aconoidasida</taxon>
        <taxon>Haemosporida</taxon>
        <taxon>Plasmodiidae</taxon>
        <taxon>Plasmodium</taxon>
        <taxon>Plasmodium (Vinckeia)</taxon>
    </lineage>
</organism>
<dbReference type="KEGG" id="pvv:PVVCY_1100540"/>
<dbReference type="GeneID" id="19960872"/>
<keyword evidence="1" id="KW-1133">Transmembrane helix</keyword>
<keyword evidence="1" id="KW-0812">Transmembrane</keyword>
<feature type="transmembrane region" description="Helical" evidence="1">
    <location>
        <begin position="26"/>
        <end position="50"/>
    </location>
</feature>
<name>A0A449BUQ5_PLAVN</name>